<dbReference type="EMBL" id="MU266933">
    <property type="protein sequence ID" value="KAH7917801.1"/>
    <property type="molecule type" value="Genomic_DNA"/>
</dbReference>
<reference evidence="1" key="1">
    <citation type="journal article" date="2021" name="New Phytol.">
        <title>Evolutionary innovations through gain and loss of genes in the ectomycorrhizal Boletales.</title>
        <authorList>
            <person name="Wu G."/>
            <person name="Miyauchi S."/>
            <person name="Morin E."/>
            <person name="Kuo A."/>
            <person name="Drula E."/>
            <person name="Varga T."/>
            <person name="Kohler A."/>
            <person name="Feng B."/>
            <person name="Cao Y."/>
            <person name="Lipzen A."/>
            <person name="Daum C."/>
            <person name="Hundley H."/>
            <person name="Pangilinan J."/>
            <person name="Johnson J."/>
            <person name="Barry K."/>
            <person name="LaButti K."/>
            <person name="Ng V."/>
            <person name="Ahrendt S."/>
            <person name="Min B."/>
            <person name="Choi I.G."/>
            <person name="Park H."/>
            <person name="Plett J.M."/>
            <person name="Magnuson J."/>
            <person name="Spatafora J.W."/>
            <person name="Nagy L.G."/>
            <person name="Henrissat B."/>
            <person name="Grigoriev I.V."/>
            <person name="Yang Z.L."/>
            <person name="Xu J."/>
            <person name="Martin F.M."/>
        </authorList>
    </citation>
    <scope>NUCLEOTIDE SEQUENCE</scope>
    <source>
        <strain evidence="1">KUC20120723A-06</strain>
    </source>
</reference>
<evidence type="ECO:0000313" key="2">
    <source>
        <dbReference type="Proteomes" id="UP000790709"/>
    </source>
</evidence>
<gene>
    <name evidence="1" type="ORF">BV22DRAFT_1025738</name>
</gene>
<protein>
    <submittedName>
        <fullName evidence="1">Uncharacterized protein</fullName>
    </submittedName>
</protein>
<name>A0ACB8AWP0_9AGAM</name>
<dbReference type="Proteomes" id="UP000790709">
    <property type="component" value="Unassembled WGS sequence"/>
</dbReference>
<sequence>LERALKLFIDGDVKLSDIDLTKSGKKTKIPPKHNKVTGKDSTAVLAFSDVNWGTQTRCYMTSIGRRHPHVISYTTEKARTIAKMRRSGGSSQADANEASEDERALI</sequence>
<accession>A0ACB8AWP0</accession>
<proteinExistence type="predicted"/>
<keyword evidence="2" id="KW-1185">Reference proteome</keyword>
<feature type="non-terminal residue" evidence="1">
    <location>
        <position position="1"/>
    </location>
</feature>
<comment type="caution">
    <text evidence="1">The sequence shown here is derived from an EMBL/GenBank/DDBJ whole genome shotgun (WGS) entry which is preliminary data.</text>
</comment>
<evidence type="ECO:0000313" key="1">
    <source>
        <dbReference type="EMBL" id="KAH7917801.1"/>
    </source>
</evidence>
<organism evidence="1 2">
    <name type="scientific">Leucogyrophana mollusca</name>
    <dbReference type="NCBI Taxonomy" id="85980"/>
    <lineage>
        <taxon>Eukaryota</taxon>
        <taxon>Fungi</taxon>
        <taxon>Dikarya</taxon>
        <taxon>Basidiomycota</taxon>
        <taxon>Agaricomycotina</taxon>
        <taxon>Agaricomycetes</taxon>
        <taxon>Agaricomycetidae</taxon>
        <taxon>Boletales</taxon>
        <taxon>Boletales incertae sedis</taxon>
        <taxon>Leucogyrophana</taxon>
    </lineage>
</organism>